<keyword evidence="3 6" id="KW-0812">Transmembrane</keyword>
<dbReference type="InterPro" id="IPR010343">
    <property type="entry name" value="ArAE_1"/>
</dbReference>
<evidence type="ECO:0000256" key="1">
    <source>
        <dbReference type="ARBA" id="ARBA00004651"/>
    </source>
</evidence>
<dbReference type="PANTHER" id="PTHR30509">
    <property type="entry name" value="P-HYDROXYBENZOIC ACID EFFLUX PUMP SUBUNIT-RELATED"/>
    <property type="match status" value="1"/>
</dbReference>
<sequence length="165" mass="17984">MKTFELPHIGSRNIKTALSVLVCLILWPNSLFAAIAAVICVQDTVENSVNLGVNRLIGTLLGGLLGVIFLYIANGLNLHKVLPLVVAFGVSLIIYICNIIKKPHACSISSITLMSILVSQSYNNPLSYSLQRTIETAFGVIVAILINKYIHPPKENNTIDETNKK</sequence>
<evidence type="ECO:0000256" key="5">
    <source>
        <dbReference type="ARBA" id="ARBA00023136"/>
    </source>
</evidence>
<feature type="transmembrane region" description="Helical" evidence="6">
    <location>
        <begin position="16"/>
        <end position="41"/>
    </location>
</feature>
<dbReference type="Pfam" id="PF06081">
    <property type="entry name" value="ArAE_1"/>
    <property type="match status" value="1"/>
</dbReference>
<reference evidence="7 8" key="1">
    <citation type="submission" date="2020-08" db="EMBL/GenBank/DDBJ databases">
        <title>A Genomic Blueprint of the Chicken Gut Microbiome.</title>
        <authorList>
            <person name="Gilroy R."/>
            <person name="Ravi A."/>
            <person name="Getino M."/>
            <person name="Pursley I."/>
            <person name="Horton D.L."/>
            <person name="Alikhan N.-F."/>
            <person name="Baker D."/>
            <person name="Gharbi K."/>
            <person name="Hall N."/>
            <person name="Watson M."/>
            <person name="Adriaenssens E.M."/>
            <person name="Foster-Nyarko E."/>
            <person name="Jarju S."/>
            <person name="Secka A."/>
            <person name="Antonio M."/>
            <person name="Oren A."/>
            <person name="Chaudhuri R."/>
            <person name="La Ragione R.M."/>
            <person name="Hildebrand F."/>
            <person name="Pallen M.J."/>
        </authorList>
    </citation>
    <scope>NUCLEOTIDE SEQUENCE [LARGE SCALE GENOMIC DNA]</scope>
    <source>
        <strain evidence="7 8">Sa3CUN1</strain>
    </source>
</reference>
<evidence type="ECO:0000256" key="4">
    <source>
        <dbReference type="ARBA" id="ARBA00022989"/>
    </source>
</evidence>
<feature type="transmembrane region" description="Helical" evidence="6">
    <location>
        <begin position="53"/>
        <end position="72"/>
    </location>
</feature>
<accession>A0ABR8Q389</accession>
<evidence type="ECO:0000256" key="6">
    <source>
        <dbReference type="SAM" id="Phobius"/>
    </source>
</evidence>
<dbReference type="PANTHER" id="PTHR30509:SF9">
    <property type="entry name" value="MULTIDRUG RESISTANCE PROTEIN MDTO"/>
    <property type="match status" value="1"/>
</dbReference>
<keyword evidence="2" id="KW-1003">Cell membrane</keyword>
<comment type="caution">
    <text evidence="7">The sequence shown here is derived from an EMBL/GenBank/DDBJ whole genome shotgun (WGS) entry which is preliminary data.</text>
</comment>
<proteinExistence type="predicted"/>
<name>A0ABR8Q389_9CLOT</name>
<dbReference type="RefSeq" id="WP_191749649.1">
    <property type="nucleotide sequence ID" value="NZ_JACSQZ010000018.1"/>
</dbReference>
<protein>
    <submittedName>
        <fullName evidence="7">FUSC family protein</fullName>
    </submittedName>
</protein>
<keyword evidence="5 6" id="KW-0472">Membrane</keyword>
<evidence type="ECO:0000313" key="7">
    <source>
        <dbReference type="EMBL" id="MBD7914885.1"/>
    </source>
</evidence>
<evidence type="ECO:0000313" key="8">
    <source>
        <dbReference type="Proteomes" id="UP000640335"/>
    </source>
</evidence>
<dbReference type="Proteomes" id="UP000640335">
    <property type="component" value="Unassembled WGS sequence"/>
</dbReference>
<evidence type="ECO:0000256" key="3">
    <source>
        <dbReference type="ARBA" id="ARBA00022692"/>
    </source>
</evidence>
<evidence type="ECO:0000256" key="2">
    <source>
        <dbReference type="ARBA" id="ARBA00022475"/>
    </source>
</evidence>
<dbReference type="EMBL" id="JACSQZ010000018">
    <property type="protein sequence ID" value="MBD7914885.1"/>
    <property type="molecule type" value="Genomic_DNA"/>
</dbReference>
<keyword evidence="4 6" id="KW-1133">Transmembrane helix</keyword>
<comment type="subcellular location">
    <subcellularLocation>
        <location evidence="1">Cell membrane</location>
        <topology evidence="1">Multi-pass membrane protein</topology>
    </subcellularLocation>
</comment>
<keyword evidence="8" id="KW-1185">Reference proteome</keyword>
<feature type="transmembrane region" description="Helical" evidence="6">
    <location>
        <begin position="78"/>
        <end position="97"/>
    </location>
</feature>
<organism evidence="7 8">
    <name type="scientific">Clostridium gallinarum</name>
    <dbReference type="NCBI Taxonomy" id="2762246"/>
    <lineage>
        <taxon>Bacteria</taxon>
        <taxon>Bacillati</taxon>
        <taxon>Bacillota</taxon>
        <taxon>Clostridia</taxon>
        <taxon>Eubacteriales</taxon>
        <taxon>Clostridiaceae</taxon>
        <taxon>Clostridium</taxon>
    </lineage>
</organism>
<gene>
    <name evidence="7" type="ORF">H9660_06970</name>
</gene>